<evidence type="ECO:0000313" key="4">
    <source>
        <dbReference type="Proteomes" id="UP000490922"/>
    </source>
</evidence>
<sequence length="308" mass="35513">MKEVPHISIVSPVYRAEKILEKLVDEIRSAMMEINTTYEIIFVDDRSPDNSWEVMKQLSSKFSEVKSFRLSRNFGQHPTIMAGLSEAKGEWIVVMDCDLQDQPKEIIRMYEKTKEGYDIVLASRRHRQDGFIKKFSSKLFYIVFNYLSGIEIDNEVANFGIYNQKVIQSITKINDHIKFFPLFIKWVGFNSTSIIVKHSEREDGKSSYSFFKLLSLSFNTILSFSDKPLKIFTFLGLSISTISFAFGCYYLFQSLTGQIKEPGFSSLIISIWLLSGIIISIIGIVGVYLGKTFNQVKNRPIYIIDEKR</sequence>
<feature type="domain" description="Glycosyltransferase 2-like" evidence="2">
    <location>
        <begin position="8"/>
        <end position="147"/>
    </location>
</feature>
<accession>A0A7J5AE42</accession>
<dbReference type="SUPFAM" id="SSF53448">
    <property type="entry name" value="Nucleotide-diphospho-sugar transferases"/>
    <property type="match status" value="1"/>
</dbReference>
<dbReference type="GO" id="GO:0016740">
    <property type="term" value="F:transferase activity"/>
    <property type="evidence" value="ECO:0007669"/>
    <property type="project" value="UniProtKB-KW"/>
</dbReference>
<keyword evidence="1" id="KW-0472">Membrane</keyword>
<evidence type="ECO:0000313" key="3">
    <source>
        <dbReference type="EMBL" id="KAB1155810.1"/>
    </source>
</evidence>
<gene>
    <name evidence="3" type="ORF">F6464_09815</name>
</gene>
<evidence type="ECO:0000259" key="2">
    <source>
        <dbReference type="Pfam" id="PF00535"/>
    </source>
</evidence>
<evidence type="ECO:0000256" key="1">
    <source>
        <dbReference type="SAM" id="Phobius"/>
    </source>
</evidence>
<dbReference type="OrthoDB" id="9807778at2"/>
<dbReference type="InterPro" id="IPR029044">
    <property type="entry name" value="Nucleotide-diphossugar_trans"/>
</dbReference>
<dbReference type="EMBL" id="WAEM01000004">
    <property type="protein sequence ID" value="KAB1155810.1"/>
    <property type="molecule type" value="Genomic_DNA"/>
</dbReference>
<protein>
    <submittedName>
        <fullName evidence="3">Glycosyltransferase family 2 protein</fullName>
    </submittedName>
</protein>
<dbReference type="AlphaFoldDB" id="A0A7J5AE42"/>
<keyword evidence="1" id="KW-0812">Transmembrane</keyword>
<dbReference type="GO" id="GO:0005886">
    <property type="term" value="C:plasma membrane"/>
    <property type="evidence" value="ECO:0007669"/>
    <property type="project" value="TreeGrafter"/>
</dbReference>
<dbReference type="InterPro" id="IPR001173">
    <property type="entry name" value="Glyco_trans_2-like"/>
</dbReference>
<dbReference type="RefSeq" id="WP_151107629.1">
    <property type="nucleotide sequence ID" value="NZ_WAEM01000004.1"/>
</dbReference>
<dbReference type="PANTHER" id="PTHR48090:SF8">
    <property type="entry name" value="GLYCOSYLTRANSFERASE CSBB-RELATED"/>
    <property type="match status" value="1"/>
</dbReference>
<proteinExistence type="predicted"/>
<feature type="transmembrane region" description="Helical" evidence="1">
    <location>
        <begin position="264"/>
        <end position="289"/>
    </location>
</feature>
<keyword evidence="3" id="KW-0808">Transferase</keyword>
<reference evidence="3 4" key="1">
    <citation type="submission" date="2019-09" db="EMBL/GenBank/DDBJ databases">
        <title>Flavobacterium sp. nov., isolated from glacier ice.</title>
        <authorList>
            <person name="Liu Q."/>
        </authorList>
    </citation>
    <scope>NUCLEOTIDE SEQUENCE [LARGE SCALE GENOMIC DNA]</scope>
    <source>
        <strain evidence="3 4">NBRC 112527</strain>
    </source>
</reference>
<dbReference type="Gene3D" id="3.90.550.10">
    <property type="entry name" value="Spore Coat Polysaccharide Biosynthesis Protein SpsA, Chain A"/>
    <property type="match status" value="1"/>
</dbReference>
<dbReference type="PANTHER" id="PTHR48090">
    <property type="entry name" value="UNDECAPRENYL-PHOSPHATE 4-DEOXY-4-FORMAMIDO-L-ARABINOSE TRANSFERASE-RELATED"/>
    <property type="match status" value="1"/>
</dbReference>
<name>A0A7J5AE42_9FLAO</name>
<comment type="caution">
    <text evidence="3">The sequence shown here is derived from an EMBL/GenBank/DDBJ whole genome shotgun (WGS) entry which is preliminary data.</text>
</comment>
<keyword evidence="1" id="KW-1133">Transmembrane helix</keyword>
<organism evidence="3 4">
    <name type="scientific">Flavobacterium luteum</name>
    <dbReference type="NCBI Taxonomy" id="2026654"/>
    <lineage>
        <taxon>Bacteria</taxon>
        <taxon>Pseudomonadati</taxon>
        <taxon>Bacteroidota</taxon>
        <taxon>Flavobacteriia</taxon>
        <taxon>Flavobacteriales</taxon>
        <taxon>Flavobacteriaceae</taxon>
        <taxon>Flavobacterium</taxon>
    </lineage>
</organism>
<dbReference type="Pfam" id="PF00535">
    <property type="entry name" value="Glycos_transf_2"/>
    <property type="match status" value="1"/>
</dbReference>
<dbReference type="CDD" id="cd04187">
    <property type="entry name" value="DPM1_like_bac"/>
    <property type="match status" value="1"/>
</dbReference>
<dbReference type="Proteomes" id="UP000490922">
    <property type="component" value="Unassembled WGS sequence"/>
</dbReference>
<keyword evidence="4" id="KW-1185">Reference proteome</keyword>
<feature type="transmembrane region" description="Helical" evidence="1">
    <location>
        <begin position="231"/>
        <end position="252"/>
    </location>
</feature>
<dbReference type="InterPro" id="IPR050256">
    <property type="entry name" value="Glycosyltransferase_2"/>
</dbReference>